<dbReference type="InterPro" id="IPR000477">
    <property type="entry name" value="RT_dom"/>
</dbReference>
<evidence type="ECO:0000313" key="3">
    <source>
        <dbReference type="Proteomes" id="UP001172457"/>
    </source>
</evidence>
<dbReference type="PANTHER" id="PTHR33116">
    <property type="entry name" value="REVERSE TRANSCRIPTASE ZINC-BINDING DOMAIN-CONTAINING PROTEIN-RELATED-RELATED"/>
    <property type="match status" value="1"/>
</dbReference>
<dbReference type="PROSITE" id="PS50878">
    <property type="entry name" value="RT_POL"/>
    <property type="match status" value="1"/>
</dbReference>
<dbReference type="InterPro" id="IPR026960">
    <property type="entry name" value="RVT-Znf"/>
</dbReference>
<accession>A0AA38WTT5</accession>
<dbReference type="Pfam" id="PF13966">
    <property type="entry name" value="zf-RVT"/>
    <property type="match status" value="1"/>
</dbReference>
<evidence type="ECO:0000313" key="2">
    <source>
        <dbReference type="EMBL" id="KAJ9567575.1"/>
    </source>
</evidence>
<dbReference type="EMBL" id="JARYMX010000001">
    <property type="protein sequence ID" value="KAJ9567575.1"/>
    <property type="molecule type" value="Genomic_DNA"/>
</dbReference>
<evidence type="ECO:0000259" key="1">
    <source>
        <dbReference type="PROSITE" id="PS50878"/>
    </source>
</evidence>
<protein>
    <recommendedName>
        <fullName evidence="1">Reverse transcriptase domain-containing protein</fullName>
    </recommendedName>
</protein>
<feature type="domain" description="Reverse transcriptase" evidence="1">
    <location>
        <begin position="1"/>
        <end position="153"/>
    </location>
</feature>
<organism evidence="2 3">
    <name type="scientific">Centaurea solstitialis</name>
    <name type="common">yellow star-thistle</name>
    <dbReference type="NCBI Taxonomy" id="347529"/>
    <lineage>
        <taxon>Eukaryota</taxon>
        <taxon>Viridiplantae</taxon>
        <taxon>Streptophyta</taxon>
        <taxon>Embryophyta</taxon>
        <taxon>Tracheophyta</taxon>
        <taxon>Spermatophyta</taxon>
        <taxon>Magnoliopsida</taxon>
        <taxon>eudicotyledons</taxon>
        <taxon>Gunneridae</taxon>
        <taxon>Pentapetalae</taxon>
        <taxon>asterids</taxon>
        <taxon>campanulids</taxon>
        <taxon>Asterales</taxon>
        <taxon>Asteraceae</taxon>
        <taxon>Carduoideae</taxon>
        <taxon>Cardueae</taxon>
        <taxon>Centaureinae</taxon>
        <taxon>Centaurea</taxon>
    </lineage>
</organism>
<reference evidence="2" key="1">
    <citation type="submission" date="2023-03" db="EMBL/GenBank/DDBJ databases">
        <title>Chromosome-scale reference genome and RAD-based genetic map of yellow starthistle (Centaurea solstitialis) reveal putative structural variation and QTLs associated with invader traits.</title>
        <authorList>
            <person name="Reatini B."/>
            <person name="Cang F.A."/>
            <person name="Jiang Q."/>
            <person name="Mckibben M.T.W."/>
            <person name="Barker M.S."/>
            <person name="Rieseberg L.H."/>
            <person name="Dlugosch K.M."/>
        </authorList>
    </citation>
    <scope>NUCLEOTIDE SEQUENCE</scope>
    <source>
        <strain evidence="2">CAN-66</strain>
        <tissue evidence="2">Leaf</tissue>
    </source>
</reference>
<sequence length="507" mass="57310">MEAMDHGCLSSAFVSVLINGSSCNEFQIAKGVRQGDLLAPFPFIIAAEAFNVAMKEARIRGVFHGLHLPNFGPIISHMQFADDTVVLGEWSASNIANIICILHCFYLSSGLKINPTKSTLLRVGVETDEVARYANKFFYKAGSFPIKYLGLPIGVSMNKGESWGPMIDKFLAKLSNWKAKSLSIGGRLTLIKSVLGINEKKVAWISWSVILNKKSNGGLGVGSLKALNLALLSKWLWRFKTEHEALWKKVIQAIHRSNGGIVGVNSTGKYPGTWCNILKVMDKVNIPLDSWFQIQHHPDSLIERVSWVLEDPREFTVSSLRKAFDDLYLKKVPFGSFFWCKWVPSKICLNAWKIAHVRMPTKVNLCRRGVVLLSLSCPLCGEADETKDHIFIQCSVTKRILADFCKWWGIDCFAFQNVYHLLMSGFSLNLKGRKQKAYMGAVYTCLWTIWKFGNQKFFPGAYRDKDVLVGSQIQAYSFFWIKHRSNRCFHAYSWPLWIDDSMSCVSS</sequence>
<name>A0AA38WTT5_9ASTR</name>
<dbReference type="PANTHER" id="PTHR33116:SF78">
    <property type="entry name" value="OS12G0587133 PROTEIN"/>
    <property type="match status" value="1"/>
</dbReference>
<dbReference type="Proteomes" id="UP001172457">
    <property type="component" value="Chromosome 1"/>
</dbReference>
<proteinExistence type="predicted"/>
<dbReference type="AlphaFoldDB" id="A0AA38WTT5"/>
<keyword evidence="3" id="KW-1185">Reference proteome</keyword>
<gene>
    <name evidence="2" type="ORF">OSB04_003541</name>
</gene>
<comment type="caution">
    <text evidence="2">The sequence shown here is derived from an EMBL/GenBank/DDBJ whole genome shotgun (WGS) entry which is preliminary data.</text>
</comment>
<dbReference type="Pfam" id="PF00078">
    <property type="entry name" value="RVT_1"/>
    <property type="match status" value="1"/>
</dbReference>